<feature type="domain" description="DUF5935" evidence="7">
    <location>
        <begin position="3"/>
        <end position="189"/>
    </location>
</feature>
<proteinExistence type="predicted"/>
<evidence type="ECO:0000256" key="5">
    <source>
        <dbReference type="SAM" id="Phobius"/>
    </source>
</evidence>
<comment type="subcellular location">
    <subcellularLocation>
        <location evidence="1">Membrane</location>
        <topology evidence="1">Multi-pass membrane protein</topology>
    </subcellularLocation>
</comment>
<reference evidence="8 9" key="1">
    <citation type="journal article" date="2007" name="Environ. Microbiol.">
        <title>Whole-genome analysis of the ammonia-oxidizing bacterium, Nitrosomonas eutropha C91: implications for niche adaptation.</title>
        <authorList>
            <person name="Stein L.Y."/>
            <person name="Arp D.J."/>
            <person name="Berube P.M."/>
            <person name="Chain P.S."/>
            <person name="Hauser L."/>
            <person name="Jetten M.S."/>
            <person name="Klotz M.G."/>
            <person name="Larimer F.W."/>
            <person name="Norton J.M."/>
            <person name="Op den Camp H.J.M."/>
            <person name="Shin M."/>
            <person name="Wei X."/>
        </authorList>
    </citation>
    <scope>NUCLEOTIDE SEQUENCE [LARGE SCALE GENOMIC DNA]</scope>
    <source>
        <strain evidence="9">DSM 101675 / C91 / Nm57</strain>
    </source>
</reference>
<evidence type="ECO:0000256" key="2">
    <source>
        <dbReference type="ARBA" id="ARBA00022692"/>
    </source>
</evidence>
<feature type="transmembrane region" description="Helical" evidence="5">
    <location>
        <begin position="322"/>
        <end position="343"/>
    </location>
</feature>
<feature type="transmembrane region" description="Helical" evidence="5">
    <location>
        <begin position="203"/>
        <end position="232"/>
    </location>
</feature>
<dbReference type="OrthoDB" id="9772644at2"/>
<dbReference type="eggNOG" id="COG3307">
    <property type="taxonomic scope" value="Bacteria"/>
</dbReference>
<sequence>MSLRDIVLGIIILVAGLYALRRAWIGVLLWTWISTMNPHRFAWGFLASAPVAAFSAGVALLGLAFTKERRSPFIGLPVTILALFVVWMTISWLMSRDISEEYWTWNRSAKIYLMIFVTLAVLQTKEHIMAFAWVLIGSLAVLGAKGGFFTLITLGNYRVWGPPDSFIAGNNEFALALIMIIPLVYFLQLQVTRKMWRHTLSVVMLLCAVAALGSYSRGALVAIVAMGCVFWWRSPKKGEVAVFIFLIAIVMIPMLPEEWWGRMDTISEYQTDASAMGRINAWGVAWEVAKHHFFGAGMSYQYPDYFLLYGKYEAIVRAAHSIYFEILGNHGFIGLFLFLLLWITTYRDAGWLRKNAHNEPHTLWAAQLGAMAQVSLVGYAVGGAFLSLGYFDLPYNLMVLVVMTKKWVTSKTWQCEKVSHKP</sequence>
<protein>
    <submittedName>
        <fullName evidence="8">O-antigen polymerase</fullName>
    </submittedName>
</protein>
<feature type="transmembrane region" description="Helical" evidence="5">
    <location>
        <begin position="238"/>
        <end position="255"/>
    </location>
</feature>
<evidence type="ECO:0000313" key="8">
    <source>
        <dbReference type="EMBL" id="ABI59172.1"/>
    </source>
</evidence>
<evidence type="ECO:0000259" key="7">
    <source>
        <dbReference type="Pfam" id="PF19358"/>
    </source>
</evidence>
<dbReference type="InterPro" id="IPR007016">
    <property type="entry name" value="O-antigen_ligase-rel_domated"/>
</dbReference>
<organism evidence="8 9">
    <name type="scientific">Nitrosomonas eutropha (strain DSM 101675 / C91 / Nm57)</name>
    <dbReference type="NCBI Taxonomy" id="335283"/>
    <lineage>
        <taxon>Bacteria</taxon>
        <taxon>Pseudomonadati</taxon>
        <taxon>Pseudomonadota</taxon>
        <taxon>Betaproteobacteria</taxon>
        <taxon>Nitrosomonadales</taxon>
        <taxon>Nitrosomonadaceae</taxon>
        <taxon>Nitrosomonas</taxon>
    </lineage>
</organism>
<dbReference type="STRING" id="335283.Neut_0912"/>
<dbReference type="InterPro" id="IPR017528">
    <property type="entry name" value="CHP03097O-antigen_lig-rel"/>
</dbReference>
<dbReference type="Proteomes" id="UP000001966">
    <property type="component" value="Chromosome"/>
</dbReference>
<dbReference type="GO" id="GO:0016020">
    <property type="term" value="C:membrane"/>
    <property type="evidence" value="ECO:0007669"/>
    <property type="project" value="UniProtKB-SubCell"/>
</dbReference>
<feature type="domain" description="O-antigen ligase-related" evidence="6">
    <location>
        <begin position="203"/>
        <end position="339"/>
    </location>
</feature>
<keyword evidence="3 5" id="KW-1133">Transmembrane helix</keyword>
<evidence type="ECO:0000256" key="3">
    <source>
        <dbReference type="ARBA" id="ARBA00022989"/>
    </source>
</evidence>
<feature type="transmembrane region" description="Helical" evidence="5">
    <location>
        <begin position="73"/>
        <end position="93"/>
    </location>
</feature>
<evidence type="ECO:0000313" key="9">
    <source>
        <dbReference type="Proteomes" id="UP000001966"/>
    </source>
</evidence>
<feature type="transmembrane region" description="Helical" evidence="5">
    <location>
        <begin position="105"/>
        <end position="122"/>
    </location>
</feature>
<evidence type="ECO:0000256" key="4">
    <source>
        <dbReference type="ARBA" id="ARBA00023136"/>
    </source>
</evidence>
<dbReference type="HOGENOM" id="CLU_052176_0_0_4"/>
<dbReference type="AlphaFoldDB" id="Q0AHL0"/>
<feature type="transmembrane region" description="Helical" evidence="5">
    <location>
        <begin position="129"/>
        <end position="153"/>
    </location>
</feature>
<name>Q0AHL0_NITEC</name>
<dbReference type="NCBIfam" id="TIGR03097">
    <property type="entry name" value="PEP_O_lig_1"/>
    <property type="match status" value="1"/>
</dbReference>
<keyword evidence="2 5" id="KW-0812">Transmembrane</keyword>
<feature type="transmembrane region" description="Helical" evidence="5">
    <location>
        <begin position="7"/>
        <end position="33"/>
    </location>
</feature>
<dbReference type="Pfam" id="PF04932">
    <property type="entry name" value="Wzy_C"/>
    <property type="match status" value="1"/>
</dbReference>
<accession>Q0AHL0</accession>
<dbReference type="Pfam" id="PF19358">
    <property type="entry name" value="DUF5935"/>
    <property type="match status" value="1"/>
</dbReference>
<evidence type="ECO:0000256" key="1">
    <source>
        <dbReference type="ARBA" id="ARBA00004141"/>
    </source>
</evidence>
<dbReference type="KEGG" id="net:Neut_0912"/>
<feature type="transmembrane region" description="Helical" evidence="5">
    <location>
        <begin position="173"/>
        <end position="191"/>
    </location>
</feature>
<dbReference type="InterPro" id="IPR051533">
    <property type="entry name" value="WaaL-like"/>
</dbReference>
<dbReference type="InterPro" id="IPR045979">
    <property type="entry name" value="DUF5935"/>
</dbReference>
<dbReference type="RefSeq" id="WP_011633996.1">
    <property type="nucleotide sequence ID" value="NC_008344.1"/>
</dbReference>
<dbReference type="PANTHER" id="PTHR37422">
    <property type="entry name" value="TEICHURONIC ACID BIOSYNTHESIS PROTEIN TUAE"/>
    <property type="match status" value="1"/>
</dbReference>
<evidence type="ECO:0000259" key="6">
    <source>
        <dbReference type="Pfam" id="PF04932"/>
    </source>
</evidence>
<dbReference type="EMBL" id="CP000450">
    <property type="protein sequence ID" value="ABI59172.1"/>
    <property type="molecule type" value="Genomic_DNA"/>
</dbReference>
<gene>
    <name evidence="8" type="ordered locus">Neut_0912</name>
</gene>
<keyword evidence="4 5" id="KW-0472">Membrane</keyword>
<dbReference type="PANTHER" id="PTHR37422:SF13">
    <property type="entry name" value="LIPOPOLYSACCHARIDE BIOSYNTHESIS PROTEIN PA4999-RELATED"/>
    <property type="match status" value="1"/>
</dbReference>
<feature type="transmembrane region" description="Helical" evidence="5">
    <location>
        <begin position="45"/>
        <end position="66"/>
    </location>
</feature>